<evidence type="ECO:0000256" key="5">
    <source>
        <dbReference type="ARBA" id="ARBA00012494"/>
    </source>
</evidence>
<dbReference type="InterPro" id="IPR011584">
    <property type="entry name" value="GFP-related"/>
</dbReference>
<comment type="catalytic activity">
    <reaction evidence="24">
        <text>a 5'-end triphospho-adenylyl-adenylyl-cytidylyl-adenosine in mRNA + GDP + H(+) = a 5'-end (5'-triphosphoguanosine)-adenylyl-adenylyl-cytidylyl-adenosine in mRNA + diphosphate</text>
        <dbReference type="Rhea" id="RHEA:65436"/>
        <dbReference type="Rhea" id="RHEA-COMP:16797"/>
        <dbReference type="Rhea" id="RHEA-COMP:16799"/>
        <dbReference type="ChEBI" id="CHEBI:15378"/>
        <dbReference type="ChEBI" id="CHEBI:33019"/>
        <dbReference type="ChEBI" id="CHEBI:58189"/>
        <dbReference type="ChEBI" id="CHEBI:156484"/>
        <dbReference type="ChEBI" id="CHEBI:156503"/>
        <dbReference type="EC" id="2.7.7.88"/>
    </reaction>
</comment>
<dbReference type="EC" id="2.1.1.375" evidence="26"/>
<reference evidence="36" key="2">
    <citation type="journal article" date="2024" name="bioRxiv">
        <title>Structure of the human systemic RNAi defective transmembrane protein 1 (hSIDT1) reveals the conformational flexibility of its lipid binding domain.</title>
        <authorList>
            <person name="Navratna V."/>
            <person name="Kumar A."/>
            <person name="Rana J.K."/>
            <person name="Mosalaganti S."/>
        </authorList>
    </citation>
    <scope>STRUCTURE BY ELECTRON MICROSCOPY (3.50 ANGSTROMS) OF 1740-1980</scope>
</reference>
<dbReference type="EMDB" id="EMD-42943"/>
<evidence type="ECO:0000256" key="22">
    <source>
        <dbReference type="ARBA" id="ARBA00023268"/>
    </source>
</evidence>
<keyword evidence="8" id="KW-0489">Methyltransferase</keyword>
<dbReference type="Pfam" id="PF00946">
    <property type="entry name" value="Mononeg_RNA_pol"/>
    <property type="match status" value="1"/>
</dbReference>
<dbReference type="GO" id="GO:0005524">
    <property type="term" value="F:ATP binding"/>
    <property type="evidence" value="ECO:0007669"/>
    <property type="project" value="UniProtKB-KW"/>
</dbReference>
<evidence type="ECO:0000256" key="12">
    <source>
        <dbReference type="ARBA" id="ARBA00022695"/>
    </source>
</evidence>
<sequence length="2411" mass="277907" precursor="true">MDPIINGNSANVYLTDSYLKGVISFSECNALGSYIFNGPYLKNDYTNLISRQNPLIEHMNLKKLNITQSLISKYHKGEIKLEEPTYFQSLLMTYKSMTSLEQIATTNLLKKIIRRAIEISDVKVYAILNKLGLKEKDKIKSNNGQDEDNSVITTIIKDDILSAVKDNQSHLKADKNHSTKQKDTIKTTLLKKLMCSMQHPPSWLIHWFNLYTKLNNILTQYRSNEVKNHGFILIDNQTLSGFQFILNQYGCIVYHKELKRITVTTYNQFLTWKDISLSRLNVCLITWISNCLNTLNKSLGLRCGFNNVILTQLFLYGDCILKLFHNEGFYIIKEVEGFIMSLILNITEEDQFRKRFYNSMLNNITDAANKAQKNLLSRVCHTLLDKTVSDNIINGRWIILLSKFLKLIKLAGDNNLNNLSELYFLFRIFGHPMVDERQAMDAVKVNCNETKFYLLSSLSMLRGAFIYRIIKGFVNNYNRWPTLRNAIVLPLRWLTYYKLNTYPSLLELTERDLIVLSGLRFYREFRLPKKVDLEMIINDKAISPPKNLIWTSFPRNYMPSHIQNYIEHEKLKFSESDKSRRVLEYYLRDNKFNECDLYNCVVNQSYLNNPNHVVSLTGKERELSVGRMFAMQPGMFRQVQILAEKMIAENILQFFPESLTRYGDLELQKILELKAGISNKSNRYNDNYNNYISKCSIITDLSKFNQAFRYETSCICSDVLDELHGVQSLFSWLHLTIPHVTIICTYRHAPPYIRDHIVDLNNVDEQSGLYRYHMGGIEGWCQKLWTIEAISLLDLISLKGKFSITALINGDNQSIDISKPVRLMEGQTHAQADYLLALNSLKLLYKEYAGIGHKLKGTETYISRDMQFMSKTIQHNGVYYPASIKKVLRVGPWINTILDDFKVSLESIGSLTQELEYRGESLLCSLIFRNVWLYNQIALQLKNHALCNNKLYLDILKVLKHLKTFFNLDNIDTALTLYMNLPMLFGGGDPNLLYRSFYRRTPDFLTEAIVHSVFILSYYTNHDLKDKLQDLSDDRLNKFLTCIITFDKNPNAEFVTLMRDPQALGSERQAKITSEINRLAVTEVLSTAPNKIFSKSAQHYTTTEIDLNDIMQNIEPTYPHGLRVVYESLPFYKAEKIVNLISGTKSITNILEKTSAIDLTDIDRATEMMRKNITLLIRILPLDCNRDKREILSMENLSITELSKYVRERSWSLSNIVGVTSPSIMYTMDIKYTTSTIASGIIIEKYNVNSLTRGERGPTKPWVGSSTQEKKTMPVYNRQVLTKKQRDQIDLLAKLDWVYASIDNKDEFMEELSIGTLGLTYEKAKKLFPQYLSVNYLHRLTVSSRPCEFPASIPAYRTTNYHFDTSPINRILTEKYGDEDIDIVFQNCISFGLSLMSVVEQFTNVCPNRIILIPKLNEIHLMKPPIFTGDVDIHKLKQVIQKQHMFLPDKISLTQYVELFLSNKTLKSGSHVNSNLILAHKISDYFHNTYILSTNLAGHWILIIQLMKDSKGIFEKDWGEGYITDHMFINLKVFFNAYKTYLLCFHKGYGKAKLECDMNTSDLLCVLELIDSSYWKSMSKVFLEQKVIKYILSQDASLHRVKGCHSFKLWFLKRLNVAEFTVCPWVVNIDYHPTHMKAILTYIDLVRMGLINIDRIHIKNKHKFNDEFYTSNLFYINYNFSDNTHLLTKHIRIANSELENNYNKLYHPTPETLENILANPIKSNDKKTLNDYCIGKNVDAAAVSKGEELFTGVVPILVELDGDVNGHKFSVSGEGEGDATYGKLTLKFICTTGKLPVPWPTLVTTLTYGVQCFSRYPDHMKQHDFFKSAMPEGYVQERTIFFKDDGNYKTRAEVKFEGDTLVNRIELKGIDFKEDGNILGHKLEYNYNSHNVYIMADKQKNGIKVNFKIRHNIEDGSVQLADHYQQNTPIGDGPVLLPDNHYLSTQSKLSKDPNEKRDHMVLLEFVTAAGITLGMDELYKASGVDSIMLPLLSNKKLVKSSAMIRTNYSKQDLYNLFPTVVIDRIIDHSGNTAKSNQLYTTTSHQISLVHNSTSLYCMLPWHHINRFNFVFSSTGCKISIEYILKDLKIKDPNCIAFIGEGAGNLLLRTVVELHPDIRYIYRSLKDCNDHSLPIEFLRLYNGHINIDYGENLTIPATDATNNIHWSYLHIKFAEPISLFVCDAELPVTVNWSKIIIEWSKHVRKCKYCSSVNKCTLIVKYHAQDDIDFKLDNITILKTYVCLGSKLKGSEVYLVLTIGPANIFPVFNVVQNAKLILSRTKNFIMPKKADKESIDANIKSLIPFLCYPITKKGINTALSKLKSVVSGDILSYSIAGRNEVFSNKLINHKHMNILKWFNHVLNFRSTELNYNHLYMVESTYPYLSELLNSLTTNELKKLIKITGSLLYNFHNE</sequence>
<evidence type="ECO:0000256" key="3">
    <source>
        <dbReference type="ARBA" id="ARBA00004328"/>
    </source>
</evidence>
<dbReference type="InterPro" id="IPR039530">
    <property type="entry name" value="L_methyltransferase_rhabdo"/>
</dbReference>
<evidence type="ECO:0007829" key="35">
    <source>
        <dbReference type="PDB" id="8TW4"/>
    </source>
</evidence>
<dbReference type="GO" id="GO:0004482">
    <property type="term" value="F:mRNA 5'-cap (guanine-N7-)-methyltransferase activity"/>
    <property type="evidence" value="ECO:0007669"/>
    <property type="project" value="InterPro"/>
</dbReference>
<dbReference type="PDB" id="8V38">
    <property type="method" value="EM"/>
    <property type="resolution" value="3.50 A"/>
    <property type="chains" value="A/B=1740-1980"/>
</dbReference>
<dbReference type="FunFam" id="2.40.155.10:FF:000003">
    <property type="entry name" value="Green fluorescent protein"/>
    <property type="match status" value="1"/>
</dbReference>
<evidence type="ECO:0000256" key="10">
    <source>
        <dbReference type="ARBA" id="ARBA00022679"/>
    </source>
</evidence>
<evidence type="ECO:0000256" key="7">
    <source>
        <dbReference type="ARBA" id="ARBA00022484"/>
    </source>
</evidence>
<dbReference type="PDB" id="8TW4">
    <property type="method" value="EM"/>
    <property type="resolution" value="3.30 A"/>
    <property type="chains" value="X/Y=1743-1980"/>
</dbReference>
<name>A0A5P9VSM8_HRSV</name>
<evidence type="ECO:0000256" key="24">
    <source>
        <dbReference type="ARBA" id="ARBA00024494"/>
    </source>
</evidence>
<evidence type="ECO:0000256" key="15">
    <source>
        <dbReference type="ARBA" id="ARBA00022801"/>
    </source>
</evidence>
<reference evidence="34" key="1">
    <citation type="journal article" date="2019" name="Sci. Rep.">
        <title>The Interactome analysis of the Respiratory Syncytial Virus protein M2-1 suggests a new role in viral mRNA metabolism post-transcription.</title>
        <authorList>
            <person name="Bouillier C."/>
            <person name="Cosentino G."/>
            <person name="Leger T."/>
            <person name="Rincheval V."/>
            <person name="Richard C.A."/>
            <person name="Desquesnes A."/>
            <person name="Sitterlin D."/>
            <person name="Blouquit-Laye S."/>
            <person name="Eleouet J.F."/>
            <person name="Gault E."/>
            <person name="Rameix-Welti M.A."/>
        </authorList>
    </citation>
    <scope>NUCLEOTIDE SEQUENCE</scope>
</reference>
<dbReference type="Pfam" id="PF01353">
    <property type="entry name" value="GFP"/>
    <property type="match status" value="1"/>
</dbReference>
<keyword evidence="21" id="KW-1035">Host cytoplasm</keyword>
<evidence type="ECO:0000256" key="28">
    <source>
        <dbReference type="ARBA" id="ARBA00031012"/>
    </source>
</evidence>
<evidence type="ECO:0000256" key="16">
    <source>
        <dbReference type="ARBA" id="ARBA00022840"/>
    </source>
</evidence>
<evidence type="ECO:0000256" key="9">
    <source>
        <dbReference type="ARBA" id="ARBA00022664"/>
    </source>
</evidence>
<evidence type="ECO:0000256" key="31">
    <source>
        <dbReference type="ARBA" id="ARBA00048548"/>
    </source>
</evidence>
<evidence type="ECO:0000256" key="14">
    <source>
        <dbReference type="ARBA" id="ARBA00022741"/>
    </source>
</evidence>
<keyword evidence="7" id="KW-0696">RNA-directed RNA polymerase</keyword>
<reference evidence="35" key="3">
    <citation type="journal article" date="2024" name="bioRxiv">
        <title>The resting and ligand-bound states of the membrane-embedded human T-cell receptor-CD3 complex.</title>
        <authorList>
            <person name="Notti R.Q."/>
            <person name="Yi F."/>
            <person name="Heissel S."/>
            <person name="Bush M.W."/>
            <person name="Molvi Z."/>
            <person name="Das P."/>
            <person name="Molina H."/>
            <person name="Klebanoff C.A."/>
            <person name="Walz T."/>
        </authorList>
    </citation>
    <scope>STRUCTURE BY ELECTRON MICROSCOPY (3.30 ANGSTROMS) OF 1743-1980</scope>
</reference>
<dbReference type="GO" id="GO:0016787">
    <property type="term" value="F:hydrolase activity"/>
    <property type="evidence" value="ECO:0007669"/>
    <property type="project" value="UniProtKB-KW"/>
</dbReference>
<dbReference type="EC" id="2.7.7.48" evidence="5"/>
<evidence type="ECO:0000256" key="11">
    <source>
        <dbReference type="ARBA" id="ARBA00022691"/>
    </source>
</evidence>
<comment type="subcellular location">
    <subcellularLocation>
        <location evidence="2">Host cytoplasm</location>
    </subcellularLocation>
    <subcellularLocation>
        <location evidence="3">Virion</location>
    </subcellularLocation>
</comment>
<comment type="catalytic activity">
    <reaction evidence="31">
        <text>GTP + H2O = GDP + phosphate + H(+)</text>
        <dbReference type="Rhea" id="RHEA:19669"/>
        <dbReference type="ChEBI" id="CHEBI:15377"/>
        <dbReference type="ChEBI" id="CHEBI:15378"/>
        <dbReference type="ChEBI" id="CHEBI:37565"/>
        <dbReference type="ChEBI" id="CHEBI:43474"/>
        <dbReference type="ChEBI" id="CHEBI:58189"/>
    </reaction>
</comment>
<keyword evidence="10" id="KW-0808">Transferase</keyword>
<keyword evidence="14" id="KW-0547">Nucleotide-binding</keyword>
<feature type="domain" description="RdRp catalytic" evidence="32">
    <location>
        <begin position="693"/>
        <end position="877"/>
    </location>
</feature>
<dbReference type="GO" id="GO:0030430">
    <property type="term" value="C:host cell cytoplasm"/>
    <property type="evidence" value="ECO:0007669"/>
    <property type="project" value="UniProtKB-SubCell"/>
</dbReference>
<evidence type="ECO:0000259" key="32">
    <source>
        <dbReference type="PROSITE" id="PS50526"/>
    </source>
</evidence>
<keyword evidence="16" id="KW-0067">ATP-binding</keyword>
<evidence type="ECO:0000256" key="6">
    <source>
        <dbReference type="ARBA" id="ARBA00012582"/>
    </source>
</evidence>
<evidence type="ECO:0000256" key="29">
    <source>
        <dbReference type="ARBA" id="ARBA00047332"/>
    </source>
</evidence>
<dbReference type="EMDB" id="EMD-41658"/>
<keyword evidence="11" id="KW-0949">S-adenosyl-L-methionine</keyword>
<evidence type="ECO:0000256" key="26">
    <source>
        <dbReference type="ARBA" id="ARBA00026099"/>
    </source>
</evidence>
<dbReference type="InterPro" id="IPR014023">
    <property type="entry name" value="Mononeg_RNA_pol_cat"/>
</dbReference>
<dbReference type="InterPro" id="IPR000786">
    <property type="entry name" value="Green_fluorescent_prot"/>
</dbReference>
<evidence type="ECO:0000256" key="13">
    <source>
        <dbReference type="ARBA" id="ARBA00022723"/>
    </source>
</evidence>
<comment type="catalytic activity">
    <reaction evidence="29">
        <text>a 5'-end (5'-triphosphoguanosine)-adenylyl-adenylyl-cytidylyl-adenosine in mRNA + S-adenosyl-L-methionine = a 5'-end (5'-triphosphoguanosine)-(2'-O-methyladenylyl)-adenylyl-cytidylyl-adenosine in mRNA + S-adenosyl-L-homocysteine + H(+)</text>
        <dbReference type="Rhea" id="RHEA:65380"/>
        <dbReference type="Rhea" id="RHEA-COMP:16797"/>
        <dbReference type="Rhea" id="RHEA-COMP:16801"/>
        <dbReference type="ChEBI" id="CHEBI:15378"/>
        <dbReference type="ChEBI" id="CHEBI:57856"/>
        <dbReference type="ChEBI" id="CHEBI:59789"/>
        <dbReference type="ChEBI" id="CHEBI:156482"/>
        <dbReference type="ChEBI" id="CHEBI:156484"/>
    </reaction>
</comment>
<evidence type="ECO:0000256" key="18">
    <source>
        <dbReference type="ARBA" id="ARBA00022844"/>
    </source>
</evidence>
<evidence type="ECO:0000256" key="1">
    <source>
        <dbReference type="ARBA" id="ARBA00001946"/>
    </source>
</evidence>
<comment type="catalytic activity">
    <reaction evidence="30">
        <text>a 5'-end (5'-triphosphoguanosine)-adenylyl-adenylyl-cytidylyl-adenosine in mRNA + 2 S-adenosyl-L-methionine = a 5'-end (N(7)-methyl 5'-triphosphoguanosine)-(2'-O-methyladenylyl)-adenylyl-cytidylyl-adenosine in mRNA + 2 S-adenosyl-L-homocysteine + H(+)</text>
        <dbReference type="Rhea" id="RHEA:65376"/>
        <dbReference type="Rhea" id="RHEA-COMP:16797"/>
        <dbReference type="Rhea" id="RHEA-COMP:16798"/>
        <dbReference type="ChEBI" id="CHEBI:15378"/>
        <dbReference type="ChEBI" id="CHEBI:57856"/>
        <dbReference type="ChEBI" id="CHEBI:59789"/>
        <dbReference type="ChEBI" id="CHEBI:156483"/>
        <dbReference type="ChEBI" id="CHEBI:156484"/>
        <dbReference type="EC" id="2.1.1.375"/>
    </reaction>
</comment>
<evidence type="ECO:0000256" key="2">
    <source>
        <dbReference type="ARBA" id="ARBA00004192"/>
    </source>
</evidence>
<keyword evidence="22" id="KW-0511">Multifunctional enzyme</keyword>
<evidence type="ECO:0000256" key="17">
    <source>
        <dbReference type="ARBA" id="ARBA00022842"/>
    </source>
</evidence>
<dbReference type="PROSITE" id="PS51590">
    <property type="entry name" value="SAM_MT_MNV_L"/>
    <property type="match status" value="1"/>
</dbReference>
<comment type="subunit">
    <text evidence="23">Interacts with the phosphoprotein (via C-terminus); the association of P and L forms the polymerase complex.</text>
</comment>
<evidence type="ECO:0000256" key="25">
    <source>
        <dbReference type="ARBA" id="ARBA00024499"/>
    </source>
</evidence>
<dbReference type="InterPro" id="IPR026890">
    <property type="entry name" value="Mononeg_mRNAcap"/>
</dbReference>
<dbReference type="EMBL" id="MK810782">
    <property type="protein sequence ID" value="QFX69115.1"/>
    <property type="molecule type" value="Genomic_RNA"/>
</dbReference>
<comment type="cofactor">
    <cofactor evidence="1">
        <name>Mg(2+)</name>
        <dbReference type="ChEBI" id="CHEBI:18420"/>
    </cofactor>
</comment>
<dbReference type="Pfam" id="PF14314">
    <property type="entry name" value="Methyltrans_Mon_2nd"/>
    <property type="match status" value="1"/>
</dbReference>
<dbReference type="InterPro" id="IPR039736">
    <property type="entry name" value="L_poly_C"/>
</dbReference>
<keyword evidence="17" id="KW-0460">Magnesium</keyword>
<dbReference type="EC" id="2.7.7.88" evidence="6"/>
<accession>A0A5P9VSM8</accession>
<dbReference type="GO" id="GO:0008218">
    <property type="term" value="P:bioluminescence"/>
    <property type="evidence" value="ECO:0007669"/>
    <property type="project" value="InterPro"/>
</dbReference>
<evidence type="ECO:0000256" key="27">
    <source>
        <dbReference type="ARBA" id="ARBA00030436"/>
    </source>
</evidence>
<evidence type="ECO:0007829" key="36">
    <source>
        <dbReference type="PDB" id="8V38"/>
    </source>
</evidence>
<evidence type="ECO:0000256" key="19">
    <source>
        <dbReference type="ARBA" id="ARBA00022953"/>
    </source>
</evidence>
<dbReference type="InterPro" id="IPR009017">
    <property type="entry name" value="GFP"/>
</dbReference>
<evidence type="ECO:0000259" key="33">
    <source>
        <dbReference type="PROSITE" id="PS51590"/>
    </source>
</evidence>
<dbReference type="InterPro" id="IPR025786">
    <property type="entry name" value="Mononega_L_MeTrfase"/>
</dbReference>
<evidence type="ECO:0000256" key="30">
    <source>
        <dbReference type="ARBA" id="ARBA00047370"/>
    </source>
</evidence>
<evidence type="ECO:0000256" key="21">
    <source>
        <dbReference type="ARBA" id="ARBA00023200"/>
    </source>
</evidence>
<keyword evidence="12" id="KW-0548">Nucleotidyltransferase</keyword>
<dbReference type="Pfam" id="PF14318">
    <property type="entry name" value="Mononeg_mRNAcap"/>
    <property type="match status" value="1"/>
</dbReference>
<keyword evidence="35 36" id="KW-0002">3D-structure</keyword>
<comment type="similarity">
    <text evidence="4">Belongs to the paramyxovirus L protein family.</text>
</comment>
<dbReference type="SUPFAM" id="SSF54511">
    <property type="entry name" value="GFP-like"/>
    <property type="match status" value="1"/>
</dbReference>
<protein>
    <recommendedName>
        <fullName evidence="28">Replicase</fullName>
        <ecNumber evidence="26">2.1.1.375</ecNumber>
        <ecNumber evidence="5">2.7.7.48</ecNumber>
        <ecNumber evidence="6">2.7.7.88</ecNumber>
    </recommendedName>
    <alternativeName>
        <fullName evidence="27">Transcriptase</fullName>
    </alternativeName>
</protein>
<evidence type="ECO:0000256" key="4">
    <source>
        <dbReference type="ARBA" id="ARBA00007934"/>
    </source>
</evidence>
<keyword evidence="15" id="KW-0378">Hydrolase</keyword>
<feature type="domain" description="Mononegavirus-type SAM-dependent 2'-O-MTase" evidence="33">
    <location>
        <begin position="2066"/>
        <end position="2254"/>
    </location>
</feature>
<dbReference type="NCBIfam" id="TIGR04198">
    <property type="entry name" value="paramyx_RNAcap"/>
    <property type="match status" value="2"/>
</dbReference>
<dbReference type="PRINTS" id="PR01229">
    <property type="entry name" value="GFLUORESCENT"/>
</dbReference>
<organismHost>
    <name type="scientific">Homo sapiens</name>
    <name type="common">Human</name>
    <dbReference type="NCBI Taxonomy" id="9606"/>
</organismHost>
<keyword evidence="9" id="KW-0507">mRNA processing</keyword>
<comment type="catalytic activity">
    <reaction evidence="25">
        <text>a 5'-end (5'-triphosphoguanosine)-(2'-O-methyladenylyl)-adenylyl-cytidylyl-adenosine in mRNA + S-adenosyl-L-methionine = a 5'-end (N(7)-methyl 5'-triphosphoguanosine)-(2'-O-methyladenylyl)-adenylyl-cytidylyl-adenosine in mRNA + S-adenosyl-L-homocysteine</text>
        <dbReference type="Rhea" id="RHEA:65440"/>
        <dbReference type="Rhea" id="RHEA-COMP:16798"/>
        <dbReference type="Rhea" id="RHEA-COMP:16801"/>
        <dbReference type="ChEBI" id="CHEBI:57856"/>
        <dbReference type="ChEBI" id="CHEBI:59789"/>
        <dbReference type="ChEBI" id="CHEBI:156482"/>
        <dbReference type="ChEBI" id="CHEBI:156483"/>
    </reaction>
</comment>
<evidence type="ECO:0000256" key="20">
    <source>
        <dbReference type="ARBA" id="ARBA00023042"/>
    </source>
</evidence>
<dbReference type="GO" id="GO:0006091">
    <property type="term" value="P:generation of precursor metabolites and energy"/>
    <property type="evidence" value="ECO:0007669"/>
    <property type="project" value="InterPro"/>
</dbReference>
<dbReference type="GO" id="GO:0003968">
    <property type="term" value="F:RNA-directed RNA polymerase activity"/>
    <property type="evidence" value="ECO:0007669"/>
    <property type="project" value="UniProtKB-KW"/>
</dbReference>
<dbReference type="GO" id="GO:0046872">
    <property type="term" value="F:metal ion binding"/>
    <property type="evidence" value="ECO:0007669"/>
    <property type="project" value="UniProtKB-KW"/>
</dbReference>
<keyword evidence="18" id="KW-0946">Virion</keyword>
<evidence type="ECO:0000256" key="8">
    <source>
        <dbReference type="ARBA" id="ARBA00022603"/>
    </source>
</evidence>
<evidence type="ECO:0000256" key="23">
    <source>
        <dbReference type="ARBA" id="ARBA00024052"/>
    </source>
</evidence>
<evidence type="ECO:0000313" key="34">
    <source>
        <dbReference type="EMBL" id="QFX69115.1"/>
    </source>
</evidence>
<keyword evidence="20" id="KW-0506">mRNA capping</keyword>
<keyword evidence="19" id="KW-0693">Viral RNA replication</keyword>
<dbReference type="Gene3D" id="2.40.155.10">
    <property type="entry name" value="Green fluorescent protein"/>
    <property type="match status" value="2"/>
</dbReference>
<dbReference type="PROSITE" id="PS50526">
    <property type="entry name" value="RDRP_SSRNA_NEG_NONSEG"/>
    <property type="match status" value="1"/>
</dbReference>
<organism evidence="34">
    <name type="scientific">Human respiratory syncytial virus</name>
    <dbReference type="NCBI Taxonomy" id="11250"/>
    <lineage>
        <taxon>Viruses</taxon>
        <taxon>Riboviria</taxon>
        <taxon>Orthornavirae</taxon>
        <taxon>Negarnaviricota</taxon>
        <taxon>Haploviricotina</taxon>
        <taxon>Monjiviricetes</taxon>
        <taxon>Mononegavirales</taxon>
        <taxon>Pneumoviridae</taxon>
        <taxon>Orthopneumovirus</taxon>
        <taxon>Orthopneumovirus hominis</taxon>
    </lineage>
</organism>
<proteinExistence type="evidence at protein level"/>
<keyword evidence="13" id="KW-0479">Metal-binding</keyword>
<dbReference type="GO" id="GO:0044423">
    <property type="term" value="C:virion component"/>
    <property type="evidence" value="ECO:0007669"/>
    <property type="project" value="UniProtKB-KW"/>
</dbReference>